<comment type="caution">
    <text evidence="2">The sequence shown here is derived from an EMBL/GenBank/DDBJ whole genome shotgun (WGS) entry which is preliminary data.</text>
</comment>
<keyword evidence="1" id="KW-1133">Transmembrane helix</keyword>
<keyword evidence="1" id="KW-0812">Transmembrane</keyword>
<dbReference type="AlphaFoldDB" id="A0A2P6FBB7"/>
<dbReference type="Proteomes" id="UP000031565">
    <property type="component" value="Unassembled WGS sequence"/>
</dbReference>
<keyword evidence="3" id="KW-1185">Reference proteome</keyword>
<evidence type="ECO:0000313" key="3">
    <source>
        <dbReference type="Proteomes" id="UP000031565"/>
    </source>
</evidence>
<feature type="transmembrane region" description="Helical" evidence="1">
    <location>
        <begin position="7"/>
        <end position="28"/>
    </location>
</feature>
<dbReference type="EMBL" id="JTLV02000001">
    <property type="protein sequence ID" value="PQM30716.1"/>
    <property type="molecule type" value="Genomic_DNA"/>
</dbReference>
<sequence length="67" mass="7737">MKKTISLFSIFILGILSLVIPFITLTAFKPLNQQTYNIEQQATGINETDFINTIDFLRYPFLLKILL</sequence>
<proteinExistence type="predicted"/>
<gene>
    <name evidence="2" type="ORF">SMSRO_SF005010</name>
</gene>
<organism evidence="2 3">
    <name type="scientific">Spiroplasma poulsonii</name>
    <dbReference type="NCBI Taxonomy" id="2138"/>
    <lineage>
        <taxon>Bacteria</taxon>
        <taxon>Bacillati</taxon>
        <taxon>Mycoplasmatota</taxon>
        <taxon>Mollicutes</taxon>
        <taxon>Entomoplasmatales</taxon>
        <taxon>Spiroplasmataceae</taxon>
        <taxon>Spiroplasma</taxon>
    </lineage>
</organism>
<protein>
    <submittedName>
        <fullName evidence="2">Uncharacterized protein</fullName>
    </submittedName>
</protein>
<dbReference type="STRING" id="2138.SMSRO_v1c04730"/>
<evidence type="ECO:0000256" key="1">
    <source>
        <dbReference type="SAM" id="Phobius"/>
    </source>
</evidence>
<accession>A0A2P6FBB7</accession>
<evidence type="ECO:0000313" key="2">
    <source>
        <dbReference type="EMBL" id="PQM30716.1"/>
    </source>
</evidence>
<keyword evidence="1" id="KW-0472">Membrane</keyword>
<name>A0A2P6FBB7_9MOLU</name>
<reference evidence="2 3" key="1">
    <citation type="journal article" date="2015" name="MBio">
        <title>Genome sequence of the Drosophila melanogaster male-killing Spiroplasma strain MSRO endosymbiont.</title>
        <authorList>
            <person name="Paredes J.C."/>
            <person name="Herren J.K."/>
            <person name="Schupfer F."/>
            <person name="Marin R."/>
            <person name="Claverol S."/>
            <person name="Kuo C.H."/>
            <person name="Lemaitre B."/>
            <person name="Beven L."/>
        </authorList>
    </citation>
    <scope>NUCLEOTIDE SEQUENCE [LARGE SCALE GENOMIC DNA]</scope>
    <source>
        <strain evidence="2 3">MSRO</strain>
    </source>
</reference>